<dbReference type="Proteomes" id="UP000217696">
    <property type="component" value="Chromosome"/>
</dbReference>
<dbReference type="InterPro" id="IPR005039">
    <property type="entry name" value="Ant_C"/>
</dbReference>
<evidence type="ECO:0000313" key="2">
    <source>
        <dbReference type="Proteomes" id="UP000217696"/>
    </source>
</evidence>
<accession>A0A0U5B9I2</accession>
<dbReference type="Pfam" id="PF09669">
    <property type="entry name" value="Phage_pRha"/>
    <property type="match status" value="1"/>
</dbReference>
<reference evidence="1 2" key="1">
    <citation type="submission" date="2015-12" db="EMBL/GenBank/DDBJ databases">
        <title>Genome sequence of Aneurinibacillus soli.</title>
        <authorList>
            <person name="Lee J.S."/>
            <person name="Lee K.C."/>
            <person name="Kim K.K."/>
            <person name="Lee B.W."/>
        </authorList>
    </citation>
    <scope>NUCLEOTIDE SEQUENCE [LARGE SCALE GENOMIC DNA]</scope>
    <source>
        <strain evidence="1 2">CB4</strain>
    </source>
</reference>
<dbReference type="GO" id="GO:0003677">
    <property type="term" value="F:DNA binding"/>
    <property type="evidence" value="ECO:0007669"/>
    <property type="project" value="InterPro"/>
</dbReference>
<name>A0A0U5B9I2_9BACL</name>
<keyword evidence="2" id="KW-1185">Reference proteome</keyword>
<dbReference type="Pfam" id="PF03374">
    <property type="entry name" value="ANT"/>
    <property type="match status" value="1"/>
</dbReference>
<dbReference type="AlphaFoldDB" id="A0A0U5B9I2"/>
<dbReference type="RefSeq" id="WP_157737956.1">
    <property type="nucleotide sequence ID" value="NZ_AP017312.1"/>
</dbReference>
<proteinExistence type="predicted"/>
<gene>
    <name evidence="1" type="ORF">CB4_02420</name>
</gene>
<protein>
    <submittedName>
        <fullName evidence="1">Phage regulatory protein Rha</fullName>
    </submittedName>
</protein>
<dbReference type="InterPro" id="IPR014054">
    <property type="entry name" value="Phage_regulatory_Rha"/>
</dbReference>
<organism evidence="1 2">
    <name type="scientific">Aneurinibacillus soli</name>
    <dbReference type="NCBI Taxonomy" id="1500254"/>
    <lineage>
        <taxon>Bacteria</taxon>
        <taxon>Bacillati</taxon>
        <taxon>Bacillota</taxon>
        <taxon>Bacilli</taxon>
        <taxon>Bacillales</taxon>
        <taxon>Paenibacillaceae</taxon>
        <taxon>Aneurinibacillus group</taxon>
        <taxon>Aneurinibacillus</taxon>
    </lineage>
</organism>
<evidence type="ECO:0000313" key="1">
    <source>
        <dbReference type="EMBL" id="BAU28246.1"/>
    </source>
</evidence>
<dbReference type="KEGG" id="asoc:CB4_02420"/>
<dbReference type="NCBIfam" id="TIGR02681">
    <property type="entry name" value="phage_pRha"/>
    <property type="match status" value="1"/>
</dbReference>
<sequence>MDKLQIINRDGQLLVDSREVAEMVGKEHGHLLRDIKNYMEVLGKSNFGLADFFIEDTYTDGQGKPRPCYLITRKGCDMVANKMTGEKGVLFTAAYVTRFEEMEKKLYQVHVPQTLPEALRAYADEVERRELAENKLAIAEPKAEKHDKFINASSLQGIKEVGKVLGIGQKKFFEFLRQVKILDGKNLPMQDYLNRGWFEVKEATIGHGEDDAAFNVVVTKVTPIGLSALSDVVEKYGGADTLNDLKVKEVAGYVRAKQM</sequence>
<dbReference type="EMBL" id="AP017312">
    <property type="protein sequence ID" value="BAU28246.1"/>
    <property type="molecule type" value="Genomic_DNA"/>
</dbReference>